<keyword evidence="2" id="KW-0472">Membrane</keyword>
<evidence type="ECO:0000256" key="3">
    <source>
        <dbReference type="SAM" id="SignalP"/>
    </source>
</evidence>
<gene>
    <name evidence="5" type="ORF">H4281_09015</name>
</gene>
<protein>
    <submittedName>
        <fullName evidence="5">DUF4349 domain-containing protein</fullName>
    </submittedName>
</protein>
<proteinExistence type="predicted"/>
<evidence type="ECO:0000259" key="4">
    <source>
        <dbReference type="Pfam" id="PF14257"/>
    </source>
</evidence>
<feature type="region of interest" description="Disordered" evidence="1">
    <location>
        <begin position="27"/>
        <end position="62"/>
    </location>
</feature>
<dbReference type="Pfam" id="PF14257">
    <property type="entry name" value="DUF4349"/>
    <property type="match status" value="1"/>
</dbReference>
<evidence type="ECO:0000256" key="1">
    <source>
        <dbReference type="SAM" id="MobiDB-lite"/>
    </source>
</evidence>
<keyword evidence="2" id="KW-1133">Transmembrane helix</keyword>
<feature type="transmembrane region" description="Helical" evidence="2">
    <location>
        <begin position="243"/>
        <end position="265"/>
    </location>
</feature>
<dbReference type="PROSITE" id="PS51257">
    <property type="entry name" value="PROKAR_LIPOPROTEIN"/>
    <property type="match status" value="1"/>
</dbReference>
<evidence type="ECO:0000256" key="2">
    <source>
        <dbReference type="SAM" id="Phobius"/>
    </source>
</evidence>
<comment type="caution">
    <text evidence="5">The sequence shown here is derived from an EMBL/GenBank/DDBJ whole genome shotgun (WGS) entry which is preliminary data.</text>
</comment>
<feature type="compositionally biased region" description="Low complexity" evidence="1">
    <location>
        <begin position="27"/>
        <end position="36"/>
    </location>
</feature>
<feature type="signal peptide" evidence="3">
    <location>
        <begin position="1"/>
        <end position="26"/>
    </location>
</feature>
<evidence type="ECO:0000313" key="5">
    <source>
        <dbReference type="EMBL" id="MBB1153267.1"/>
    </source>
</evidence>
<evidence type="ECO:0000313" key="6">
    <source>
        <dbReference type="Proteomes" id="UP000526734"/>
    </source>
</evidence>
<keyword evidence="2" id="KW-0812">Transmembrane</keyword>
<dbReference type="InterPro" id="IPR025645">
    <property type="entry name" value="DUF4349"/>
</dbReference>
<dbReference type="EMBL" id="JACGZW010000003">
    <property type="protein sequence ID" value="MBB1153267.1"/>
    <property type="molecule type" value="Genomic_DNA"/>
</dbReference>
<feature type="domain" description="DUF4349" evidence="4">
    <location>
        <begin position="61"/>
        <end position="262"/>
    </location>
</feature>
<accession>A0A7W3Z9W6</accession>
<reference evidence="5 6" key="1">
    <citation type="submission" date="2020-08" db="EMBL/GenBank/DDBJ databases">
        <title>Amycolatopsis sp. nov. DR6-1 isolated from Dendrobium heterocarpum.</title>
        <authorList>
            <person name="Tedsree N."/>
            <person name="Kuncharoen N."/>
            <person name="Likhitwitayawuid K."/>
            <person name="Tanasupawat S."/>
        </authorList>
    </citation>
    <scope>NUCLEOTIDE SEQUENCE [LARGE SCALE GENOMIC DNA]</scope>
    <source>
        <strain evidence="5 6">DR6-1</strain>
    </source>
</reference>
<organism evidence="5 6">
    <name type="scientific">Amycolatopsis dendrobii</name>
    <dbReference type="NCBI Taxonomy" id="2760662"/>
    <lineage>
        <taxon>Bacteria</taxon>
        <taxon>Bacillati</taxon>
        <taxon>Actinomycetota</taxon>
        <taxon>Actinomycetes</taxon>
        <taxon>Pseudonocardiales</taxon>
        <taxon>Pseudonocardiaceae</taxon>
        <taxon>Amycolatopsis</taxon>
    </lineage>
</organism>
<dbReference type="AlphaFoldDB" id="A0A7W3Z9W6"/>
<dbReference type="Gene3D" id="1.10.287.1490">
    <property type="match status" value="1"/>
</dbReference>
<keyword evidence="3" id="KW-0732">Signal</keyword>
<keyword evidence="6" id="KW-1185">Reference proteome</keyword>
<dbReference type="Proteomes" id="UP000526734">
    <property type="component" value="Unassembled WGS sequence"/>
</dbReference>
<name>A0A7W3Z9W6_9PSEU</name>
<sequence>MRTRWRCVLAGAALVLLAGCSGGTSADSARSAVASAPQQEGAAPKQGNAQASVPAPGATDRKLARSARLELTTPKTDDVLSRAKAIATGAGGYPGQESATDDSASLTLAVPAEKLDGVLDQLSGLGQVKRREISAQDVTAQVVDVDARLATQRASVDRMRALLAKAQSVSEIASVESELTSRQATLESLERQQASLAGQVAMATVSLSVTKQEAPAAPAGGFFSGLSGGWDAFVAFCNGLVRVLGAALPFLIAFGIPAGAVFWWFRRRHRAKPAE</sequence>
<feature type="chain" id="PRO_5030541953" evidence="3">
    <location>
        <begin position="27"/>
        <end position="275"/>
    </location>
</feature>
<dbReference type="RefSeq" id="WP_182890424.1">
    <property type="nucleotide sequence ID" value="NZ_JACGZW010000003.1"/>
</dbReference>